<dbReference type="PIRSF" id="PIRSF016789">
    <property type="entry name" value="DUF454"/>
    <property type="match status" value="1"/>
</dbReference>
<feature type="transmembrane region" description="Helical" evidence="1">
    <location>
        <begin position="6"/>
        <end position="39"/>
    </location>
</feature>
<dbReference type="InterPro" id="IPR007401">
    <property type="entry name" value="DUF454"/>
</dbReference>
<reference evidence="2 3" key="1">
    <citation type="submission" date="2016-11" db="EMBL/GenBank/DDBJ databases">
        <title>Description of two novel members of the family Erysipelotrichaceae: Ileibacterium lipovorans gen. nov., sp. nov. and Dubosiella newyorkensis, gen. nov., sp. nov.</title>
        <authorList>
            <person name="Cox L.M."/>
            <person name="Sohn J."/>
            <person name="Tyrrell K.L."/>
            <person name="Citron D.M."/>
            <person name="Lawson P.A."/>
            <person name="Patel N.B."/>
            <person name="Iizumi T."/>
            <person name="Perez-Perez G.I."/>
            <person name="Goldstein E.J."/>
            <person name="Blaser M.J."/>
        </authorList>
    </citation>
    <scope>NUCLEOTIDE SEQUENCE [LARGE SCALE GENOMIC DNA]</scope>
    <source>
        <strain evidence="2 3">NYU-BL-A4</strain>
    </source>
</reference>
<evidence type="ECO:0000313" key="3">
    <source>
        <dbReference type="Proteomes" id="UP000186705"/>
    </source>
</evidence>
<dbReference type="RefSeq" id="WP_076341277.1">
    <property type="nucleotide sequence ID" value="NZ_CAPDDE010000022.1"/>
</dbReference>
<evidence type="ECO:0000256" key="1">
    <source>
        <dbReference type="SAM" id="Phobius"/>
    </source>
</evidence>
<gene>
    <name evidence="2" type="ORF">BO225_05525</name>
</gene>
<sequence>MKIAYLLIGFIGLGLGVLGALLPLLPAFPFLLLAAFGFARSSKRLNDWFLSTNLYKDNLESWVKERGMHRKGKIRVMAIITMTMALGFIMMGNVPIGQAILVCVWIGHVLYFKYGIKTLESE</sequence>
<evidence type="ECO:0000313" key="2">
    <source>
        <dbReference type="EMBL" id="OLU46628.1"/>
    </source>
</evidence>
<dbReference type="OrthoDB" id="5690292at2"/>
<dbReference type="AlphaFoldDB" id="A0A1U7NMV9"/>
<dbReference type="PANTHER" id="PTHR35813:SF1">
    <property type="entry name" value="INNER MEMBRANE PROTEIN YBAN"/>
    <property type="match status" value="1"/>
</dbReference>
<feature type="transmembrane region" description="Helical" evidence="1">
    <location>
        <begin position="74"/>
        <end position="90"/>
    </location>
</feature>
<protein>
    <recommendedName>
        <fullName evidence="4">DUF454 domain-containing protein</fullName>
    </recommendedName>
</protein>
<dbReference type="GO" id="GO:0005886">
    <property type="term" value="C:plasma membrane"/>
    <property type="evidence" value="ECO:0007669"/>
    <property type="project" value="TreeGrafter"/>
</dbReference>
<feature type="transmembrane region" description="Helical" evidence="1">
    <location>
        <begin position="96"/>
        <end position="116"/>
    </location>
</feature>
<comment type="caution">
    <text evidence="2">The sequence shown here is derived from an EMBL/GenBank/DDBJ whole genome shotgun (WGS) entry which is preliminary data.</text>
</comment>
<accession>A0A1U7NMV9</accession>
<dbReference type="PANTHER" id="PTHR35813">
    <property type="entry name" value="INNER MEMBRANE PROTEIN YBAN"/>
    <property type="match status" value="1"/>
</dbReference>
<dbReference type="GeneID" id="78275405"/>
<keyword evidence="1" id="KW-0812">Transmembrane</keyword>
<dbReference type="Proteomes" id="UP000186705">
    <property type="component" value="Unassembled WGS sequence"/>
</dbReference>
<dbReference type="EMBL" id="MPKA01000062">
    <property type="protein sequence ID" value="OLU46628.1"/>
    <property type="molecule type" value="Genomic_DNA"/>
</dbReference>
<dbReference type="Pfam" id="PF04304">
    <property type="entry name" value="DUF454"/>
    <property type="match status" value="1"/>
</dbReference>
<organism evidence="2 3">
    <name type="scientific">Dubosiella newyorkensis</name>
    <dbReference type="NCBI Taxonomy" id="1862672"/>
    <lineage>
        <taxon>Bacteria</taxon>
        <taxon>Bacillati</taxon>
        <taxon>Bacillota</taxon>
        <taxon>Erysipelotrichia</taxon>
        <taxon>Erysipelotrichales</taxon>
        <taxon>Erysipelotrichaceae</taxon>
        <taxon>Dubosiella</taxon>
    </lineage>
</organism>
<dbReference type="STRING" id="1862672.BO225_05525"/>
<name>A0A1U7NMV9_9FIRM</name>
<proteinExistence type="predicted"/>
<evidence type="ECO:0008006" key="4">
    <source>
        <dbReference type="Google" id="ProtNLM"/>
    </source>
</evidence>
<keyword evidence="1" id="KW-1133">Transmembrane helix</keyword>
<keyword evidence="3" id="KW-1185">Reference proteome</keyword>
<keyword evidence="1" id="KW-0472">Membrane</keyword>